<name>A0ABW4TBU5_9ACTN</name>
<accession>A0ABW4TBU5</accession>
<protein>
    <submittedName>
        <fullName evidence="1">Uncharacterized protein</fullName>
    </submittedName>
</protein>
<dbReference type="Proteomes" id="UP001597368">
    <property type="component" value="Unassembled WGS sequence"/>
</dbReference>
<comment type="caution">
    <text evidence="1">The sequence shown here is derived from an EMBL/GenBank/DDBJ whole genome shotgun (WGS) entry which is preliminary data.</text>
</comment>
<dbReference type="EMBL" id="JBHUFV010000068">
    <property type="protein sequence ID" value="MFD1938472.1"/>
    <property type="molecule type" value="Genomic_DNA"/>
</dbReference>
<organism evidence="1 2">
    <name type="scientific">Nonomuraea mangrovi</name>
    <dbReference type="NCBI Taxonomy" id="2316207"/>
    <lineage>
        <taxon>Bacteria</taxon>
        <taxon>Bacillati</taxon>
        <taxon>Actinomycetota</taxon>
        <taxon>Actinomycetes</taxon>
        <taxon>Streptosporangiales</taxon>
        <taxon>Streptosporangiaceae</taxon>
        <taxon>Nonomuraea</taxon>
    </lineage>
</organism>
<evidence type="ECO:0000313" key="2">
    <source>
        <dbReference type="Proteomes" id="UP001597368"/>
    </source>
</evidence>
<sequence>MSVTMLPGGVLRVPTVTTLDNGTQVDGTRDITPDSPDYEAYLPYAVGEDEQWHEDAEDAAILARWRARASA</sequence>
<reference evidence="2" key="1">
    <citation type="journal article" date="2019" name="Int. J. Syst. Evol. Microbiol.">
        <title>The Global Catalogue of Microorganisms (GCM) 10K type strain sequencing project: providing services to taxonomists for standard genome sequencing and annotation.</title>
        <authorList>
            <consortium name="The Broad Institute Genomics Platform"/>
            <consortium name="The Broad Institute Genome Sequencing Center for Infectious Disease"/>
            <person name="Wu L."/>
            <person name="Ma J."/>
        </authorList>
    </citation>
    <scope>NUCLEOTIDE SEQUENCE [LARGE SCALE GENOMIC DNA]</scope>
    <source>
        <strain evidence="2">ICMP 6774ER</strain>
    </source>
</reference>
<proteinExistence type="predicted"/>
<keyword evidence="2" id="KW-1185">Reference proteome</keyword>
<evidence type="ECO:0000313" key="1">
    <source>
        <dbReference type="EMBL" id="MFD1938472.1"/>
    </source>
</evidence>
<gene>
    <name evidence="1" type="ORF">ACFSKW_44060</name>
</gene>
<dbReference type="RefSeq" id="WP_379580514.1">
    <property type="nucleotide sequence ID" value="NZ_JBHUFV010000068.1"/>
</dbReference>